<organism evidence="1 2">
    <name type="scientific">Cymbomonas tetramitiformis</name>
    <dbReference type="NCBI Taxonomy" id="36881"/>
    <lineage>
        <taxon>Eukaryota</taxon>
        <taxon>Viridiplantae</taxon>
        <taxon>Chlorophyta</taxon>
        <taxon>Pyramimonadophyceae</taxon>
        <taxon>Pyramimonadales</taxon>
        <taxon>Pyramimonadaceae</taxon>
        <taxon>Cymbomonas</taxon>
    </lineage>
</organism>
<evidence type="ECO:0000313" key="2">
    <source>
        <dbReference type="Proteomes" id="UP001190700"/>
    </source>
</evidence>
<name>A0AAE0GXB3_9CHLO</name>
<protein>
    <submittedName>
        <fullName evidence="1">Uncharacterized protein</fullName>
    </submittedName>
</protein>
<dbReference type="AlphaFoldDB" id="A0AAE0GXB3"/>
<gene>
    <name evidence="1" type="ORF">CYMTET_6485</name>
</gene>
<accession>A0AAE0GXB3</accession>
<proteinExistence type="predicted"/>
<comment type="caution">
    <text evidence="1">The sequence shown here is derived from an EMBL/GenBank/DDBJ whole genome shotgun (WGS) entry which is preliminary data.</text>
</comment>
<dbReference type="EMBL" id="LGRX02001563">
    <property type="protein sequence ID" value="KAK3285927.1"/>
    <property type="molecule type" value="Genomic_DNA"/>
</dbReference>
<dbReference type="Proteomes" id="UP001190700">
    <property type="component" value="Unassembled WGS sequence"/>
</dbReference>
<sequence length="660" mass="75656">MLSFQCRIAFGRRKSIINDDSGRIGRRIGYDVTVMAGGNVADASEHRVHATVVEEEERVGVQPSTRISYTTTDEVCILPVLPRMARDELIERELRKGYPSGKIWPADAYSKYQHEIKPGCQVRVFPLNIDMSPWVMPDIDVFSLRGTELHFLRWDVNLACDPDAMAALTCCGKPLKYTKASISHASGRFKMLLRSGQRPAIACQGRYQCMGECKSHYGASDPYILRRLPRRYSRSYPVKPEYAKPRSQFHLTSSFTELSSLDMITYDNGDHIMEKHGHVLHAMYDEHHMDWSETVAAWKRWHPMSTHLFPSFPTFPLWLGSKSGLPSGDVLRDLFSDAFYAPSTCFLSEGRYISRDLFRTIQIQSVDPTPLNPKAPTQATMSADHCHKPAKNFHGVDATAMWNVALGSTLENPVLVLVQTTSYTEYLHAMEQLQHRSGFTDATMTVYTDNWPVNERVWQALFPLLCGLLGFFHWLGRIAKTLRSHHRVYGKALRKLVEVVFIIWENDMSDVEAALEDGTLNGHKHTKDDILKLFRDNVFWKSWVNEFQREFDVTLNEYLFTQPTLAVIKEERKHIPRLVDVGEVYTELRPKNMARHNLTTYSCGRGEKVEGIHLQQRNYANIGMNPLLAQACTLEETTQFNAKRHQEALYHAYMVDTEEV</sequence>
<evidence type="ECO:0000313" key="1">
    <source>
        <dbReference type="EMBL" id="KAK3285927.1"/>
    </source>
</evidence>
<keyword evidence="2" id="KW-1185">Reference proteome</keyword>
<reference evidence="1 2" key="1">
    <citation type="journal article" date="2015" name="Genome Biol. Evol.">
        <title>Comparative Genomics of a Bacterivorous Green Alga Reveals Evolutionary Causalities and Consequences of Phago-Mixotrophic Mode of Nutrition.</title>
        <authorList>
            <person name="Burns J.A."/>
            <person name="Paasch A."/>
            <person name="Narechania A."/>
            <person name="Kim E."/>
        </authorList>
    </citation>
    <scope>NUCLEOTIDE SEQUENCE [LARGE SCALE GENOMIC DNA]</scope>
    <source>
        <strain evidence="1 2">PLY_AMNH</strain>
    </source>
</reference>